<evidence type="ECO:0000256" key="1">
    <source>
        <dbReference type="ARBA" id="ARBA00001974"/>
    </source>
</evidence>
<sequence length="428" mass="47253">MEIYESGRRNIVVLGAGFGGITALLKLYRGLKRRRLLGRYNLVLANRSAYHLYTPSLYEIAAIPKNEADALRLKNTICIPASDIMDRLPGARFIGEEAVRLDPERHVITFASGNRMNFEYLIVALGAQTNFFGIPGMERFSFPLKTFEDALRLRNRIEELAAANKDGALGILVGGGGATGVEIAAELVNFLCYLKKRMRDGACREEITLIEASPEILPGFSDEIIRRTKRRLIALGVKILTGKRIQEVRPYEIILDGSVLPYHLLVWAGGVRPSSVLSGFGLSTDERGGIVVNEFLEAMASSGPNETRNSGRIYAIGDNMSFRHPKTQRPLAGNVPVAESSARLASFNILAAIAGKERMPFRPLARYPFILAVGGKYAVTDLVIVKFFGFAGWALKQLVELRYLLFILPIKKAAAVWARAVYYSAVND</sequence>
<reference evidence="8" key="1">
    <citation type="submission" date="2020-07" db="EMBL/GenBank/DDBJ databases">
        <title>Huge and variable diversity of episymbiotic CPR bacteria and DPANN archaea in groundwater ecosystems.</title>
        <authorList>
            <person name="He C.Y."/>
            <person name="Keren R."/>
            <person name="Whittaker M."/>
            <person name="Farag I.F."/>
            <person name="Doudna J."/>
            <person name="Cate J.H.D."/>
            <person name="Banfield J.F."/>
        </authorList>
    </citation>
    <scope>NUCLEOTIDE SEQUENCE</scope>
    <source>
        <strain evidence="8">NC_groundwater_1226_Ag_S-0.1um_59_124</strain>
    </source>
</reference>
<dbReference type="Gene3D" id="3.50.50.100">
    <property type="match status" value="1"/>
</dbReference>
<keyword evidence="6" id="KW-0472">Membrane</keyword>
<dbReference type="GO" id="GO:0019646">
    <property type="term" value="P:aerobic electron transport chain"/>
    <property type="evidence" value="ECO:0007669"/>
    <property type="project" value="TreeGrafter"/>
</dbReference>
<dbReference type="Proteomes" id="UP000704960">
    <property type="component" value="Unassembled WGS sequence"/>
</dbReference>
<name>A0A932YXW8_9BACT</name>
<keyword evidence="6" id="KW-1133">Transmembrane helix</keyword>
<evidence type="ECO:0000313" key="9">
    <source>
        <dbReference type="Proteomes" id="UP000704960"/>
    </source>
</evidence>
<dbReference type="InterPro" id="IPR051169">
    <property type="entry name" value="NADH-Q_oxidoreductase"/>
</dbReference>
<evidence type="ECO:0000256" key="2">
    <source>
        <dbReference type="ARBA" id="ARBA00005272"/>
    </source>
</evidence>
<dbReference type="PRINTS" id="PR00411">
    <property type="entry name" value="PNDRDTASEI"/>
</dbReference>
<feature type="transmembrane region" description="Helical" evidence="6">
    <location>
        <begin position="12"/>
        <end position="31"/>
    </location>
</feature>
<dbReference type="InterPro" id="IPR036188">
    <property type="entry name" value="FAD/NAD-bd_sf"/>
</dbReference>
<keyword evidence="5" id="KW-0560">Oxidoreductase</keyword>
<evidence type="ECO:0000256" key="3">
    <source>
        <dbReference type="ARBA" id="ARBA00022630"/>
    </source>
</evidence>
<dbReference type="GO" id="GO:0003955">
    <property type="term" value="F:NAD(P)H dehydrogenase (quinone) activity"/>
    <property type="evidence" value="ECO:0007669"/>
    <property type="project" value="TreeGrafter"/>
</dbReference>
<evidence type="ECO:0000256" key="6">
    <source>
        <dbReference type="SAM" id="Phobius"/>
    </source>
</evidence>
<protein>
    <submittedName>
        <fullName evidence="8">NAD(P)/FAD-dependent oxidoreductase</fullName>
    </submittedName>
</protein>
<dbReference type="Pfam" id="PF07992">
    <property type="entry name" value="Pyr_redox_2"/>
    <property type="match status" value="1"/>
</dbReference>
<comment type="caution">
    <text evidence="8">The sequence shown here is derived from an EMBL/GenBank/DDBJ whole genome shotgun (WGS) entry which is preliminary data.</text>
</comment>
<dbReference type="PANTHER" id="PTHR42913">
    <property type="entry name" value="APOPTOSIS-INDUCING FACTOR 1"/>
    <property type="match status" value="1"/>
</dbReference>
<comment type="similarity">
    <text evidence="2">Belongs to the NADH dehydrogenase family.</text>
</comment>
<evidence type="ECO:0000256" key="5">
    <source>
        <dbReference type="ARBA" id="ARBA00023002"/>
    </source>
</evidence>
<proteinExistence type="inferred from homology"/>
<keyword evidence="3" id="KW-0285">Flavoprotein</keyword>
<feature type="domain" description="FAD/NAD(P)-binding" evidence="7">
    <location>
        <begin position="10"/>
        <end position="320"/>
    </location>
</feature>
<dbReference type="PANTHER" id="PTHR42913:SF3">
    <property type="entry name" value="64 KDA MITOCHONDRIAL NADH DEHYDROGENASE (EUROFUNG)"/>
    <property type="match status" value="1"/>
</dbReference>
<dbReference type="EMBL" id="JACQMJ010000004">
    <property type="protein sequence ID" value="MBI4132020.1"/>
    <property type="molecule type" value="Genomic_DNA"/>
</dbReference>
<comment type="cofactor">
    <cofactor evidence="1">
        <name>FAD</name>
        <dbReference type="ChEBI" id="CHEBI:57692"/>
    </cofactor>
</comment>
<evidence type="ECO:0000313" key="8">
    <source>
        <dbReference type="EMBL" id="MBI4132020.1"/>
    </source>
</evidence>
<evidence type="ECO:0000259" key="7">
    <source>
        <dbReference type="Pfam" id="PF07992"/>
    </source>
</evidence>
<evidence type="ECO:0000256" key="4">
    <source>
        <dbReference type="ARBA" id="ARBA00022827"/>
    </source>
</evidence>
<accession>A0A932YXW8</accession>
<dbReference type="SUPFAM" id="SSF51905">
    <property type="entry name" value="FAD/NAD(P)-binding domain"/>
    <property type="match status" value="2"/>
</dbReference>
<keyword evidence="4" id="KW-0274">FAD</keyword>
<dbReference type="PRINTS" id="PR00368">
    <property type="entry name" value="FADPNR"/>
</dbReference>
<keyword evidence="6" id="KW-0812">Transmembrane</keyword>
<dbReference type="InterPro" id="IPR023753">
    <property type="entry name" value="FAD/NAD-binding_dom"/>
</dbReference>
<dbReference type="AlphaFoldDB" id="A0A932YXW8"/>
<gene>
    <name evidence="8" type="ORF">HY474_00120</name>
</gene>
<organism evidence="8 9">
    <name type="scientific">Candidatus Sungiibacteriota bacterium</name>
    <dbReference type="NCBI Taxonomy" id="2750080"/>
    <lineage>
        <taxon>Bacteria</taxon>
        <taxon>Candidatus Sungiibacteriota</taxon>
    </lineage>
</organism>